<keyword evidence="2" id="KW-1185">Reference proteome</keyword>
<protein>
    <submittedName>
        <fullName evidence="1">Uncharacterized protein</fullName>
    </submittedName>
</protein>
<name>A0A1E1JSE3_9HELO</name>
<evidence type="ECO:0000313" key="1">
    <source>
        <dbReference type="EMBL" id="CZS88582.1"/>
    </source>
</evidence>
<sequence>MFLAILRCQRGHKAIPTSSMKVPLLAPHHTLSTHFRLYLLYTNIVGASPRLGLKPLAMRSIGKLLSLDHAMELKSHRCEFHGFKSSANNLAAEANVEHDIEVSVSIHFPVL</sequence>
<evidence type="ECO:0000313" key="2">
    <source>
        <dbReference type="Proteomes" id="UP000178912"/>
    </source>
</evidence>
<dbReference type="AlphaFoldDB" id="A0A1E1JSE3"/>
<reference evidence="2" key="1">
    <citation type="submission" date="2016-03" db="EMBL/GenBank/DDBJ databases">
        <authorList>
            <person name="Guldener U."/>
        </authorList>
    </citation>
    <scope>NUCLEOTIDE SEQUENCE [LARGE SCALE GENOMIC DNA]</scope>
    <source>
        <strain evidence="2">04CH-RAC-A.6.1</strain>
    </source>
</reference>
<proteinExistence type="predicted"/>
<dbReference type="Proteomes" id="UP000178912">
    <property type="component" value="Unassembled WGS sequence"/>
</dbReference>
<dbReference type="EMBL" id="FJUX01000001">
    <property type="protein sequence ID" value="CZS88582.1"/>
    <property type="molecule type" value="Genomic_DNA"/>
</dbReference>
<organism evidence="1 2">
    <name type="scientific">Rhynchosporium agropyri</name>
    <dbReference type="NCBI Taxonomy" id="914238"/>
    <lineage>
        <taxon>Eukaryota</taxon>
        <taxon>Fungi</taxon>
        <taxon>Dikarya</taxon>
        <taxon>Ascomycota</taxon>
        <taxon>Pezizomycotina</taxon>
        <taxon>Leotiomycetes</taxon>
        <taxon>Helotiales</taxon>
        <taxon>Ploettnerulaceae</taxon>
        <taxon>Rhynchosporium</taxon>
    </lineage>
</organism>
<gene>
    <name evidence="1" type="ORF">RAG0_00286</name>
</gene>
<accession>A0A1E1JSE3</accession>